<proteinExistence type="predicted"/>
<feature type="region of interest" description="Disordered" evidence="5">
    <location>
        <begin position="198"/>
        <end position="220"/>
    </location>
</feature>
<dbReference type="KEGG" id="caer:CSV91_09270"/>
<evidence type="ECO:0000256" key="2">
    <source>
        <dbReference type="ARBA" id="ARBA00022692"/>
    </source>
</evidence>
<dbReference type="InterPro" id="IPR011701">
    <property type="entry name" value="MFS"/>
</dbReference>
<feature type="transmembrane region" description="Helical" evidence="6">
    <location>
        <begin position="311"/>
        <end position="332"/>
    </location>
</feature>
<evidence type="ECO:0000256" key="6">
    <source>
        <dbReference type="SAM" id="Phobius"/>
    </source>
</evidence>
<dbReference type="PROSITE" id="PS50850">
    <property type="entry name" value="MFS"/>
    <property type="match status" value="1"/>
</dbReference>
<dbReference type="RefSeq" id="WP_099432642.1">
    <property type="nucleotide sequence ID" value="NZ_CP024160.1"/>
</dbReference>
<evidence type="ECO:0000256" key="3">
    <source>
        <dbReference type="ARBA" id="ARBA00022989"/>
    </source>
</evidence>
<dbReference type="EMBL" id="CP024160">
    <property type="protein sequence ID" value="ATP54699.1"/>
    <property type="molecule type" value="Genomic_DNA"/>
</dbReference>
<dbReference type="InterPro" id="IPR020846">
    <property type="entry name" value="MFS_dom"/>
</dbReference>
<dbReference type="Proteomes" id="UP000225608">
    <property type="component" value="Chromosome"/>
</dbReference>
<feature type="transmembrane region" description="Helical" evidence="6">
    <location>
        <begin position="399"/>
        <end position="419"/>
    </location>
</feature>
<keyword evidence="4 6" id="KW-0472">Membrane</keyword>
<feature type="transmembrane region" description="Helical" evidence="6">
    <location>
        <begin position="168"/>
        <end position="189"/>
    </location>
</feature>
<evidence type="ECO:0000256" key="1">
    <source>
        <dbReference type="ARBA" id="ARBA00004651"/>
    </source>
</evidence>
<dbReference type="GO" id="GO:0022857">
    <property type="term" value="F:transmembrane transporter activity"/>
    <property type="evidence" value="ECO:0007669"/>
    <property type="project" value="InterPro"/>
</dbReference>
<feature type="transmembrane region" description="Helical" evidence="6">
    <location>
        <begin position="280"/>
        <end position="304"/>
    </location>
</feature>
<accession>A0A2D1TZC3</accession>
<comment type="subcellular location">
    <subcellularLocation>
        <location evidence="1">Cell membrane</location>
        <topology evidence="1">Multi-pass membrane protein</topology>
    </subcellularLocation>
</comment>
<keyword evidence="2 6" id="KW-0812">Transmembrane</keyword>
<evidence type="ECO:0000313" key="9">
    <source>
        <dbReference type="Proteomes" id="UP000225608"/>
    </source>
</evidence>
<dbReference type="InterPro" id="IPR050327">
    <property type="entry name" value="Proton-linked_MCT"/>
</dbReference>
<evidence type="ECO:0000256" key="5">
    <source>
        <dbReference type="SAM" id="MobiDB-lite"/>
    </source>
</evidence>
<keyword evidence="3 6" id="KW-1133">Transmembrane helix</keyword>
<dbReference type="SUPFAM" id="SSF103473">
    <property type="entry name" value="MFS general substrate transporter"/>
    <property type="match status" value="1"/>
</dbReference>
<dbReference type="PANTHER" id="PTHR11360">
    <property type="entry name" value="MONOCARBOXYLATE TRANSPORTER"/>
    <property type="match status" value="1"/>
</dbReference>
<feature type="domain" description="Major facilitator superfamily (MFS) profile" evidence="7">
    <location>
        <begin position="10"/>
        <end position="424"/>
    </location>
</feature>
<feature type="transmembrane region" description="Helical" evidence="6">
    <location>
        <begin position="79"/>
        <end position="98"/>
    </location>
</feature>
<feature type="transmembrane region" description="Helical" evidence="6">
    <location>
        <begin position="370"/>
        <end position="393"/>
    </location>
</feature>
<dbReference type="AlphaFoldDB" id="A0A2D1TZC3"/>
<dbReference type="InterPro" id="IPR036259">
    <property type="entry name" value="MFS_trans_sf"/>
</dbReference>
<name>A0A2D1TZC3_9ACTN</name>
<feature type="transmembrane region" description="Helical" evidence="6">
    <location>
        <begin position="12"/>
        <end position="35"/>
    </location>
</feature>
<reference evidence="8 9" key="1">
    <citation type="submission" date="2017-10" db="EMBL/GenBank/DDBJ databases">
        <title>Complete genome sequence of Collinsella aerofaciens isolated from the gut of a healthy adult Indian.</title>
        <authorList>
            <person name="Bag S."/>
            <person name="Ghosh T.S."/>
            <person name="Das B."/>
        </authorList>
    </citation>
    <scope>NUCLEOTIDE SEQUENCE [LARGE SCALE GENOMIC DNA]</scope>
    <source>
        <strain evidence="9">indica</strain>
    </source>
</reference>
<dbReference type="Gene3D" id="1.20.1250.20">
    <property type="entry name" value="MFS general substrate transporter like domains"/>
    <property type="match status" value="2"/>
</dbReference>
<feature type="transmembrane region" description="Helical" evidence="6">
    <location>
        <begin position="104"/>
        <end position="125"/>
    </location>
</feature>
<gene>
    <name evidence="8" type="ORF">CSV91_09270</name>
</gene>
<protein>
    <submittedName>
        <fullName evidence="8">MFS transporter</fullName>
    </submittedName>
</protein>
<dbReference type="GO" id="GO:0005886">
    <property type="term" value="C:plasma membrane"/>
    <property type="evidence" value="ECO:0007669"/>
    <property type="project" value="UniProtKB-SubCell"/>
</dbReference>
<feature type="transmembrane region" description="Helical" evidence="6">
    <location>
        <begin position="338"/>
        <end position="358"/>
    </location>
</feature>
<feature type="transmembrane region" description="Helical" evidence="6">
    <location>
        <begin position="137"/>
        <end position="162"/>
    </location>
</feature>
<evidence type="ECO:0000256" key="4">
    <source>
        <dbReference type="ARBA" id="ARBA00023136"/>
    </source>
</evidence>
<dbReference type="PANTHER" id="PTHR11360:SF290">
    <property type="entry name" value="MONOCARBOXYLATE MFS PERMEASE"/>
    <property type="match status" value="1"/>
</dbReference>
<organism evidence="8 9">
    <name type="scientific">Collinsella aerofaciens</name>
    <dbReference type="NCBI Taxonomy" id="74426"/>
    <lineage>
        <taxon>Bacteria</taxon>
        <taxon>Bacillati</taxon>
        <taxon>Actinomycetota</taxon>
        <taxon>Coriobacteriia</taxon>
        <taxon>Coriobacteriales</taxon>
        <taxon>Coriobacteriaceae</taxon>
        <taxon>Collinsella</taxon>
    </lineage>
</organism>
<sequence length="434" mass="44894">MSQQRKFFPGWLVVASGFVIMATCYTIFVNCMSLFQPLIVSDLGISLAQYNISNAISTVVSVIGSLVIGHVADKVSGRVLGSLTVIATSAVLAGMSFVGELWQVYVLFAVSGCFAVASTRLLISLVTANWFTAKRGLAISIALSGSGFGGAILSPIVSSLIVSVGWRSAFLVLAAICMVAALPITAYSFRTKPSEIDLKPLGENPGDPSVSTAGDKDEHTAPEVNVGWSRIKKSPAFWLLVVAFLFMGLVNGAILPNQVTNMTSVTVNGAKIVTGGHDPMWAGTVLSAYMATVVIAKISLGAIYDRFGLRFGNILGSVACIVACVALCFPTTDLGPIVAAVSFGIGTCMGTITPTIAASKQFGMADLGKVTGTITSLEMVGGTVGAIVSGVLFDAMGSFASTWIVCLACSVAMLVFLLASEPIAAKLRASVAGE</sequence>
<evidence type="ECO:0000259" key="7">
    <source>
        <dbReference type="PROSITE" id="PS50850"/>
    </source>
</evidence>
<feature type="transmembrane region" description="Helical" evidence="6">
    <location>
        <begin position="55"/>
        <end position="72"/>
    </location>
</feature>
<feature type="transmembrane region" description="Helical" evidence="6">
    <location>
        <begin position="236"/>
        <end position="255"/>
    </location>
</feature>
<dbReference type="Pfam" id="PF07690">
    <property type="entry name" value="MFS_1"/>
    <property type="match status" value="1"/>
</dbReference>
<evidence type="ECO:0000313" key="8">
    <source>
        <dbReference type="EMBL" id="ATP54699.1"/>
    </source>
</evidence>